<keyword evidence="1" id="KW-1133">Transmembrane helix</keyword>
<accession>A0AAV1GDP4</accession>
<gene>
    <name evidence="2" type="ORF">XNOV1_A001102</name>
</gene>
<dbReference type="AlphaFoldDB" id="A0AAV1GDP4"/>
<name>A0AAV1GDP4_XYRNO</name>
<dbReference type="EMBL" id="OY660877">
    <property type="protein sequence ID" value="CAJ1071385.1"/>
    <property type="molecule type" value="Genomic_DNA"/>
</dbReference>
<evidence type="ECO:0000256" key="1">
    <source>
        <dbReference type="SAM" id="Phobius"/>
    </source>
</evidence>
<reference evidence="2" key="1">
    <citation type="submission" date="2023-08" db="EMBL/GenBank/DDBJ databases">
        <authorList>
            <person name="Alioto T."/>
            <person name="Alioto T."/>
            <person name="Gomez Garrido J."/>
        </authorList>
    </citation>
    <scope>NUCLEOTIDE SEQUENCE</scope>
</reference>
<proteinExistence type="predicted"/>
<organism evidence="2 3">
    <name type="scientific">Xyrichtys novacula</name>
    <name type="common">Pearly razorfish</name>
    <name type="synonym">Hemipteronotus novacula</name>
    <dbReference type="NCBI Taxonomy" id="13765"/>
    <lineage>
        <taxon>Eukaryota</taxon>
        <taxon>Metazoa</taxon>
        <taxon>Chordata</taxon>
        <taxon>Craniata</taxon>
        <taxon>Vertebrata</taxon>
        <taxon>Euteleostomi</taxon>
        <taxon>Actinopterygii</taxon>
        <taxon>Neopterygii</taxon>
        <taxon>Teleostei</taxon>
        <taxon>Neoteleostei</taxon>
        <taxon>Acanthomorphata</taxon>
        <taxon>Eupercaria</taxon>
        <taxon>Labriformes</taxon>
        <taxon>Labridae</taxon>
        <taxon>Xyrichtys</taxon>
    </lineage>
</organism>
<sequence>MNESRFGPAMSAVIALILISFLTCRIVHILWRHCWKLTEEMGLMVDLTLAHELQEMPPKQLAQCVIDQGGTEGPERFLDFDGDEDEQWTLSNTNNIFNELRY</sequence>
<protein>
    <submittedName>
        <fullName evidence="2">Uncharacterized protein</fullName>
    </submittedName>
</protein>
<dbReference type="Proteomes" id="UP001178508">
    <property type="component" value="Chromosome 14"/>
</dbReference>
<evidence type="ECO:0000313" key="2">
    <source>
        <dbReference type="EMBL" id="CAJ1071385.1"/>
    </source>
</evidence>
<keyword evidence="1" id="KW-0812">Transmembrane</keyword>
<keyword evidence="3" id="KW-1185">Reference proteome</keyword>
<keyword evidence="1" id="KW-0472">Membrane</keyword>
<evidence type="ECO:0000313" key="3">
    <source>
        <dbReference type="Proteomes" id="UP001178508"/>
    </source>
</evidence>
<feature type="transmembrane region" description="Helical" evidence="1">
    <location>
        <begin position="12"/>
        <end position="31"/>
    </location>
</feature>